<comment type="subcellular location">
    <subcellularLocation>
        <location evidence="2">Mitochondrion</location>
    </subcellularLocation>
    <subcellularLocation>
        <location evidence="1">Nucleus</location>
    </subcellularLocation>
</comment>
<organism evidence="15 16">
    <name type="scientific">Oopsacas minuta</name>
    <dbReference type="NCBI Taxonomy" id="111878"/>
    <lineage>
        <taxon>Eukaryota</taxon>
        <taxon>Metazoa</taxon>
        <taxon>Porifera</taxon>
        <taxon>Hexactinellida</taxon>
        <taxon>Hexasterophora</taxon>
        <taxon>Lyssacinosida</taxon>
        <taxon>Leucopsacidae</taxon>
        <taxon>Oopsacas</taxon>
    </lineage>
</organism>
<dbReference type="EMBL" id="JAKMXF010000354">
    <property type="protein sequence ID" value="KAI6646680.1"/>
    <property type="molecule type" value="Genomic_DNA"/>
</dbReference>
<accession>A0AAV7JD25</accession>
<dbReference type="Pfam" id="PF13891">
    <property type="entry name" value="zf-C3HC3H_KANSL2"/>
    <property type="match status" value="1"/>
</dbReference>
<evidence type="ECO:0000256" key="9">
    <source>
        <dbReference type="ARBA" id="ARBA00023242"/>
    </source>
</evidence>
<dbReference type="InterPro" id="IPR025927">
    <property type="entry name" value="Znf_KANL2-like"/>
</dbReference>
<evidence type="ECO:0000256" key="8">
    <source>
        <dbReference type="ARBA" id="ARBA00023128"/>
    </source>
</evidence>
<dbReference type="PANTHER" id="PTHR13453:SF1">
    <property type="entry name" value="KAT8 REGULATORY NSL COMPLEX SUBUNIT 2"/>
    <property type="match status" value="1"/>
</dbReference>
<evidence type="ECO:0000256" key="12">
    <source>
        <dbReference type="ARBA" id="ARBA00093359"/>
    </source>
</evidence>
<evidence type="ECO:0000256" key="4">
    <source>
        <dbReference type="ARBA" id="ARBA00022499"/>
    </source>
</evidence>
<evidence type="ECO:0000256" key="6">
    <source>
        <dbReference type="ARBA" id="ARBA00022843"/>
    </source>
</evidence>
<dbReference type="GO" id="GO:0044545">
    <property type="term" value="C:NSL complex"/>
    <property type="evidence" value="ECO:0007669"/>
    <property type="project" value="TreeGrafter"/>
</dbReference>
<comment type="subunit">
    <text evidence="13">Component of the NSL complex at least composed of KAT8/MOF, KANSL1, KANSL2, KANSL3, MCRS1, PHF20, OGT1/OGT, WDR5 and HCFC1.</text>
</comment>
<dbReference type="PANTHER" id="PTHR13453">
    <property type="entry name" value="KAT8 REGULATORY NSL COMPLEX SUBUNIT 2"/>
    <property type="match status" value="1"/>
</dbReference>
<evidence type="ECO:0000256" key="7">
    <source>
        <dbReference type="ARBA" id="ARBA00022853"/>
    </source>
</evidence>
<evidence type="ECO:0000256" key="5">
    <source>
        <dbReference type="ARBA" id="ARBA00022553"/>
    </source>
</evidence>
<evidence type="ECO:0000313" key="15">
    <source>
        <dbReference type="EMBL" id="KAI6646680.1"/>
    </source>
</evidence>
<keyword evidence="9" id="KW-0539">Nucleus</keyword>
<gene>
    <name evidence="15" type="ORF">LOD99_12801</name>
</gene>
<dbReference type="GO" id="GO:0005634">
    <property type="term" value="C:nucleus"/>
    <property type="evidence" value="ECO:0007669"/>
    <property type="project" value="UniProtKB-SubCell"/>
</dbReference>
<evidence type="ECO:0000256" key="10">
    <source>
        <dbReference type="ARBA" id="ARBA00032947"/>
    </source>
</evidence>
<keyword evidence="8" id="KW-0496">Mitochondrion</keyword>
<keyword evidence="6" id="KW-0832">Ubl conjugation</keyword>
<evidence type="ECO:0000256" key="11">
    <source>
        <dbReference type="ARBA" id="ARBA00033378"/>
    </source>
</evidence>
<evidence type="ECO:0000256" key="1">
    <source>
        <dbReference type="ARBA" id="ARBA00004123"/>
    </source>
</evidence>
<dbReference type="GO" id="GO:0005739">
    <property type="term" value="C:mitochondrion"/>
    <property type="evidence" value="ECO:0007669"/>
    <property type="project" value="UniProtKB-SubCell"/>
</dbReference>
<keyword evidence="7" id="KW-0156">Chromatin regulator</keyword>
<comment type="caution">
    <text evidence="15">The sequence shown here is derived from an EMBL/GenBank/DDBJ whole genome shotgun (WGS) entry which is preliminary data.</text>
</comment>
<dbReference type="Proteomes" id="UP001165289">
    <property type="component" value="Unassembled WGS sequence"/>
</dbReference>
<dbReference type="AlphaFoldDB" id="A0AAV7JD25"/>
<feature type="domain" description="KANL2-like probable zinc-finger" evidence="14">
    <location>
        <begin position="215"/>
        <end position="271"/>
    </location>
</feature>
<comment type="function">
    <text evidence="12">Non-catalytic component of the NSL histone acetyltransferase complex, a multiprotein complex that mediates histone H4 acetylation at 'Lys-5'- and 'Lys-8' (H4K5ac and H4K8ac) at transcription start sites and promotes transcription initiation. Required for NSL complex stability and for transcription of intraciliary transport genes in both ciliated and non-ciliated cells by regulating histone H4 acetylation at 'Lys-5'- and 'Lys-12' (H4K5ac and H4K12ac). This is necessary for cilium assembly in ciliated cells and for organization of the microtubule cytoskeleton in non-ciliated cells. Required within the NSL complex to maintain nuclear architecture stability by promoting KAT8-mediated acetylation of lamin LMNA.</text>
</comment>
<evidence type="ECO:0000256" key="13">
    <source>
        <dbReference type="ARBA" id="ARBA00093543"/>
    </source>
</evidence>
<sequence length="284" mass="32726">MEENTGNVPTFDACWKGEYEQNMFIETDLRADESLGDPIHISGRAPEEGCLPKWARKNRMRYLQNAGAWQEQELLEIYREGLLRLKELYKAQRRHLWLEMKEKRRKYLFQVLEASNQKTLTPSLMESLSAPSTQQESVIEKYSTFHGEEGLVARKSFITMAELSIEKLSEEKQSRLVIGKPKPAPGANLDYQEYSKFLGRIQSALASQPSNADRCRVKNCIRQHLPRSNYCISHIMRDTEQCLFVKCSHEGAESCENIVSRTEAQTLCILHRTIPECNNSPPIQ</sequence>
<protein>
    <recommendedName>
        <fullName evidence="3">KAT8 regulatory NSL complex subunit 2</fullName>
    </recommendedName>
    <alternativeName>
        <fullName evidence="11">NSL complex protein NSL2</fullName>
    </alternativeName>
    <alternativeName>
        <fullName evidence="10">Non-specific lethal 2 homolog</fullName>
    </alternativeName>
</protein>
<dbReference type="InterPro" id="IPR026316">
    <property type="entry name" value="NSL2"/>
</dbReference>
<name>A0AAV7JD25_9METZ</name>
<evidence type="ECO:0000256" key="2">
    <source>
        <dbReference type="ARBA" id="ARBA00004173"/>
    </source>
</evidence>
<keyword evidence="4" id="KW-1017">Isopeptide bond</keyword>
<dbReference type="GO" id="GO:0006325">
    <property type="term" value="P:chromatin organization"/>
    <property type="evidence" value="ECO:0007669"/>
    <property type="project" value="UniProtKB-KW"/>
</dbReference>
<keyword evidence="5" id="KW-0597">Phosphoprotein</keyword>
<evidence type="ECO:0000259" key="14">
    <source>
        <dbReference type="Pfam" id="PF13891"/>
    </source>
</evidence>
<evidence type="ECO:0000313" key="16">
    <source>
        <dbReference type="Proteomes" id="UP001165289"/>
    </source>
</evidence>
<evidence type="ECO:0000256" key="3">
    <source>
        <dbReference type="ARBA" id="ARBA00015508"/>
    </source>
</evidence>
<proteinExistence type="predicted"/>
<keyword evidence="16" id="KW-1185">Reference proteome</keyword>
<reference evidence="15 16" key="1">
    <citation type="journal article" date="2023" name="BMC Biol.">
        <title>The compact genome of the sponge Oopsacas minuta (Hexactinellida) is lacking key metazoan core genes.</title>
        <authorList>
            <person name="Santini S."/>
            <person name="Schenkelaars Q."/>
            <person name="Jourda C."/>
            <person name="Duchesne M."/>
            <person name="Belahbib H."/>
            <person name="Rocher C."/>
            <person name="Selva M."/>
            <person name="Riesgo A."/>
            <person name="Vervoort M."/>
            <person name="Leys S.P."/>
            <person name="Kodjabachian L."/>
            <person name="Le Bivic A."/>
            <person name="Borchiellini C."/>
            <person name="Claverie J.M."/>
            <person name="Renard E."/>
        </authorList>
    </citation>
    <scope>NUCLEOTIDE SEQUENCE [LARGE SCALE GENOMIC DNA]</scope>
    <source>
        <strain evidence="15">SPO-2</strain>
    </source>
</reference>